<dbReference type="InterPro" id="IPR029068">
    <property type="entry name" value="Glyas_Bleomycin-R_OHBP_Dase"/>
</dbReference>
<comment type="caution">
    <text evidence="2">The sequence shown here is derived from an EMBL/GenBank/DDBJ whole genome shotgun (WGS) entry which is preliminary data.</text>
</comment>
<dbReference type="PANTHER" id="PTHR40265:SF1">
    <property type="entry name" value="GLYOXALASE-LIKE DOMAIN-CONTAINING PROTEIN"/>
    <property type="match status" value="1"/>
</dbReference>
<feature type="domain" description="Glyoxalase-like" evidence="1">
    <location>
        <begin position="6"/>
        <end position="188"/>
    </location>
</feature>
<reference evidence="2" key="1">
    <citation type="submission" date="2019-09" db="EMBL/GenBank/DDBJ databases">
        <title>Characterisation of the sponge microbiome using genome-centric metagenomics.</title>
        <authorList>
            <person name="Engelberts J.P."/>
            <person name="Robbins S.J."/>
            <person name="De Goeij J.M."/>
            <person name="Aranda M."/>
            <person name="Bell S.C."/>
            <person name="Webster N.S."/>
        </authorList>
    </citation>
    <scope>NUCLEOTIDE SEQUENCE</scope>
    <source>
        <strain evidence="2">SB0664_bin_27</strain>
    </source>
</reference>
<gene>
    <name evidence="2" type="ORF">F4Y42_10535</name>
</gene>
<accession>A0A6B0YS70</accession>
<dbReference type="InterPro" id="IPR025870">
    <property type="entry name" value="Glyoxalase-like_dom"/>
</dbReference>
<organism evidence="2">
    <name type="scientific">Caldilineaceae bacterium SB0664_bin_27</name>
    <dbReference type="NCBI Taxonomy" id="2605260"/>
    <lineage>
        <taxon>Bacteria</taxon>
        <taxon>Bacillati</taxon>
        <taxon>Chloroflexota</taxon>
        <taxon>Caldilineae</taxon>
        <taxon>Caldilineales</taxon>
        <taxon>Caldilineaceae</taxon>
    </lineage>
</organism>
<dbReference type="PANTHER" id="PTHR40265">
    <property type="entry name" value="BLL2707 PROTEIN"/>
    <property type="match status" value="1"/>
</dbReference>
<dbReference type="Gene3D" id="3.10.180.10">
    <property type="entry name" value="2,3-Dihydroxybiphenyl 1,2-Dioxygenase, domain 1"/>
    <property type="match status" value="1"/>
</dbReference>
<name>A0A6B0YS70_9CHLR</name>
<sequence length="216" mass="22997">MALSPDHLVYAAPVLEEAVDDLTVRFGVRPSAGGKHPNGTHNALLALSNSCYLEVIAPDPEQASQQGEGPLAFGLDLLKIPRLVTWAVLAPSLEDVASASQAAGYDPGVVVEGGRVRPDGAQLQWRTTKRPETQEGWPPPGDGIVPFLIEWGQETPHPSVTSAQGVRLLELSLFHPRPAEVQPMLSALHIDILVTAAPAPAMRARLETPLGIVTLE</sequence>
<dbReference type="AlphaFoldDB" id="A0A6B0YS70"/>
<evidence type="ECO:0000313" key="2">
    <source>
        <dbReference type="EMBL" id="MXY93870.1"/>
    </source>
</evidence>
<dbReference type="EMBL" id="VXRG01000089">
    <property type="protein sequence ID" value="MXY93870.1"/>
    <property type="molecule type" value="Genomic_DNA"/>
</dbReference>
<proteinExistence type="predicted"/>
<evidence type="ECO:0000259" key="1">
    <source>
        <dbReference type="Pfam" id="PF13468"/>
    </source>
</evidence>
<dbReference type="Pfam" id="PF13468">
    <property type="entry name" value="Glyoxalase_3"/>
    <property type="match status" value="1"/>
</dbReference>
<protein>
    <submittedName>
        <fullName evidence="2">VOC family protein</fullName>
    </submittedName>
</protein>